<evidence type="ECO:0000259" key="3">
    <source>
        <dbReference type="Pfam" id="PF02894"/>
    </source>
</evidence>
<evidence type="ECO:0000259" key="2">
    <source>
        <dbReference type="Pfam" id="PF01408"/>
    </source>
</evidence>
<dbReference type="OrthoDB" id="64915at2759"/>
<dbReference type="InterPro" id="IPR000683">
    <property type="entry name" value="Gfo/Idh/MocA-like_OxRdtase_N"/>
</dbReference>
<dbReference type="Pfam" id="PF02894">
    <property type="entry name" value="GFO_IDH_MocA_C"/>
    <property type="match status" value="1"/>
</dbReference>
<dbReference type="STRING" id="294746.A5DJK7"/>
<dbReference type="AlphaFoldDB" id="A5DJK7"/>
<protein>
    <recommendedName>
        <fullName evidence="6">Gfo/Idh/MocA-like oxidoreductase N-terminal domain-containing protein</fullName>
    </recommendedName>
</protein>
<dbReference type="InParanoid" id="A5DJK7"/>
<dbReference type="Proteomes" id="UP000001997">
    <property type="component" value="Unassembled WGS sequence"/>
</dbReference>
<dbReference type="Gene3D" id="3.30.360.10">
    <property type="entry name" value="Dihydrodipicolinate Reductase, domain 2"/>
    <property type="match status" value="1"/>
</dbReference>
<dbReference type="HOGENOM" id="CLU_023194_1_1_1"/>
<name>A5DJK7_PICGU</name>
<dbReference type="GO" id="GO:0000166">
    <property type="term" value="F:nucleotide binding"/>
    <property type="evidence" value="ECO:0007669"/>
    <property type="project" value="InterPro"/>
</dbReference>
<dbReference type="Pfam" id="PF01408">
    <property type="entry name" value="GFO_IDH_MocA"/>
    <property type="match status" value="1"/>
</dbReference>
<dbReference type="PANTHER" id="PTHR43377">
    <property type="entry name" value="BILIVERDIN REDUCTASE A"/>
    <property type="match status" value="1"/>
</dbReference>
<accession>A5DJK7</accession>
<dbReference type="SUPFAM" id="SSF51735">
    <property type="entry name" value="NAD(P)-binding Rossmann-fold domains"/>
    <property type="match status" value="1"/>
</dbReference>
<dbReference type="VEuPathDB" id="FungiDB:PGUG_03458"/>
<evidence type="ECO:0000313" key="5">
    <source>
        <dbReference type="Proteomes" id="UP000001997"/>
    </source>
</evidence>
<dbReference type="SUPFAM" id="SSF55347">
    <property type="entry name" value="Glyceraldehyde-3-phosphate dehydrogenase-like, C-terminal domain"/>
    <property type="match status" value="1"/>
</dbReference>
<sequence>MDQEICGDAFNSLVQIEMNQKIQLVVIGAGLIGPRHAQHVHDRPDCELFAIIDHSAKGPGVASQFNTLLFRSVDEMLDFCDERGLRVPDGAIVATPNHTHVSIGSKLAARGIHMLMEKPLAPTVADCKALIAQCRYSGVHLLVGHHRRFNPYIITAKQNMDKVGRPVAIQGTWALKKADTYFAEKPWRSSTKLGGGTMLINLIHDIDLLQYLLGPIVKVYSELLIKQRAGSHDGNAVDEGAVLTLRFANGCCGTFVCADNVISPYSFESGTGENPTIPHSENASGFYRLFGSDGTLSIPDFTLHHQNNLPYDKRHWLNPVSSEKLDLSYKVLQDFDGGGTQMNYGLATPSASPNDKDSPIHHIGQKPPVPFELQLEHFVNLITGRESEVKCTGEDAMRALLCVDAILESSRTGMPQYVPEIDV</sequence>
<dbReference type="GeneID" id="5126216"/>
<dbReference type="Gene3D" id="3.40.50.720">
    <property type="entry name" value="NAD(P)-binding Rossmann-like Domain"/>
    <property type="match status" value="1"/>
</dbReference>
<organism evidence="4 5">
    <name type="scientific">Meyerozyma guilliermondii (strain ATCC 6260 / CBS 566 / DSM 6381 / JCM 1539 / NBRC 10279 / NRRL Y-324)</name>
    <name type="common">Yeast</name>
    <name type="synonym">Candida guilliermondii</name>
    <dbReference type="NCBI Taxonomy" id="294746"/>
    <lineage>
        <taxon>Eukaryota</taxon>
        <taxon>Fungi</taxon>
        <taxon>Dikarya</taxon>
        <taxon>Ascomycota</taxon>
        <taxon>Saccharomycotina</taxon>
        <taxon>Pichiomycetes</taxon>
        <taxon>Debaryomycetaceae</taxon>
        <taxon>Meyerozyma</taxon>
    </lineage>
</organism>
<feature type="region of interest" description="Disordered" evidence="1">
    <location>
        <begin position="343"/>
        <end position="366"/>
    </location>
</feature>
<dbReference type="OMA" id="VILIEFK"/>
<feature type="domain" description="Gfo/Idh/MocA-like oxidoreductase C-terminal" evidence="3">
    <location>
        <begin position="162"/>
        <end position="415"/>
    </location>
</feature>
<dbReference type="RefSeq" id="XP_001484077.2">
    <property type="nucleotide sequence ID" value="XM_001484027.1"/>
</dbReference>
<dbReference type="EMBL" id="CH408158">
    <property type="protein sequence ID" value="EDK39360.2"/>
    <property type="molecule type" value="Genomic_DNA"/>
</dbReference>
<gene>
    <name evidence="4" type="ORF">PGUG_03458</name>
</gene>
<dbReference type="PANTHER" id="PTHR43377:SF1">
    <property type="entry name" value="BILIVERDIN REDUCTASE A"/>
    <property type="match status" value="1"/>
</dbReference>
<dbReference type="eggNOG" id="ENOG502RYAS">
    <property type="taxonomic scope" value="Eukaryota"/>
</dbReference>
<proteinExistence type="predicted"/>
<feature type="domain" description="Gfo/Idh/MocA-like oxidoreductase N-terminal" evidence="2">
    <location>
        <begin position="23"/>
        <end position="145"/>
    </location>
</feature>
<evidence type="ECO:0000256" key="1">
    <source>
        <dbReference type="SAM" id="MobiDB-lite"/>
    </source>
</evidence>
<keyword evidence="5" id="KW-1185">Reference proteome</keyword>
<reference evidence="4 5" key="1">
    <citation type="journal article" date="2009" name="Nature">
        <title>Evolution of pathogenicity and sexual reproduction in eight Candida genomes.</title>
        <authorList>
            <person name="Butler G."/>
            <person name="Rasmussen M.D."/>
            <person name="Lin M.F."/>
            <person name="Santos M.A."/>
            <person name="Sakthikumar S."/>
            <person name="Munro C.A."/>
            <person name="Rheinbay E."/>
            <person name="Grabherr M."/>
            <person name="Forche A."/>
            <person name="Reedy J.L."/>
            <person name="Agrafioti I."/>
            <person name="Arnaud M.B."/>
            <person name="Bates S."/>
            <person name="Brown A.J."/>
            <person name="Brunke S."/>
            <person name="Costanzo M.C."/>
            <person name="Fitzpatrick D.A."/>
            <person name="de Groot P.W."/>
            <person name="Harris D."/>
            <person name="Hoyer L.L."/>
            <person name="Hube B."/>
            <person name="Klis F.M."/>
            <person name="Kodira C."/>
            <person name="Lennard N."/>
            <person name="Logue M.E."/>
            <person name="Martin R."/>
            <person name="Neiman A.M."/>
            <person name="Nikolaou E."/>
            <person name="Quail M.A."/>
            <person name="Quinn J."/>
            <person name="Santos M.C."/>
            <person name="Schmitzberger F.F."/>
            <person name="Sherlock G."/>
            <person name="Shah P."/>
            <person name="Silverstein K.A."/>
            <person name="Skrzypek M.S."/>
            <person name="Soll D."/>
            <person name="Staggs R."/>
            <person name="Stansfield I."/>
            <person name="Stumpf M.P."/>
            <person name="Sudbery P.E."/>
            <person name="Srikantha T."/>
            <person name="Zeng Q."/>
            <person name="Berman J."/>
            <person name="Berriman M."/>
            <person name="Heitman J."/>
            <person name="Gow N.A."/>
            <person name="Lorenz M.C."/>
            <person name="Birren B.W."/>
            <person name="Kellis M."/>
            <person name="Cuomo C.A."/>
        </authorList>
    </citation>
    <scope>NUCLEOTIDE SEQUENCE [LARGE SCALE GENOMIC DNA]</scope>
    <source>
        <strain evidence="5">ATCC 6260 / CBS 566 / DSM 6381 / JCM 1539 / NBRC 10279 / NRRL Y-324</strain>
    </source>
</reference>
<evidence type="ECO:0000313" key="4">
    <source>
        <dbReference type="EMBL" id="EDK39360.2"/>
    </source>
</evidence>
<dbReference type="InterPro" id="IPR036291">
    <property type="entry name" value="NAD(P)-bd_dom_sf"/>
</dbReference>
<dbReference type="KEGG" id="pgu:PGUG_03458"/>
<dbReference type="InterPro" id="IPR051450">
    <property type="entry name" value="Gfo/Idh/MocA_Oxidoreductases"/>
</dbReference>
<dbReference type="InterPro" id="IPR004104">
    <property type="entry name" value="Gfo/Idh/MocA-like_OxRdtase_C"/>
</dbReference>
<evidence type="ECO:0008006" key="6">
    <source>
        <dbReference type="Google" id="ProtNLM"/>
    </source>
</evidence>